<reference evidence="1 2" key="1">
    <citation type="submission" date="2019-06" db="EMBL/GenBank/DDBJ databases">
        <title>A chromosomal-level reference genome of Carpinus fangiana (Coryloideae, Betulaceae).</title>
        <authorList>
            <person name="Yang X."/>
            <person name="Wang Z."/>
            <person name="Zhang L."/>
            <person name="Hao G."/>
            <person name="Liu J."/>
            <person name="Yang Y."/>
        </authorList>
    </citation>
    <scope>NUCLEOTIDE SEQUENCE [LARGE SCALE GENOMIC DNA]</scope>
    <source>
        <strain evidence="1">Cfa_2016G</strain>
        <tissue evidence="1">Leaf</tissue>
    </source>
</reference>
<dbReference type="OrthoDB" id="1930763at2759"/>
<dbReference type="PANTHER" id="PTHR37723">
    <property type="entry name" value="PROTEIN FAR-RED ELONGATED HYPOCOTYL 1"/>
    <property type="match status" value="1"/>
</dbReference>
<dbReference type="GO" id="GO:0061608">
    <property type="term" value="F:nuclear import signal receptor activity"/>
    <property type="evidence" value="ECO:0007669"/>
    <property type="project" value="TreeGrafter"/>
</dbReference>
<evidence type="ECO:0000313" key="1">
    <source>
        <dbReference type="EMBL" id="KAE8099365.1"/>
    </source>
</evidence>
<dbReference type="AlphaFoldDB" id="A0A5N6RKS5"/>
<dbReference type="GO" id="GO:0016607">
    <property type="term" value="C:nuclear speck"/>
    <property type="evidence" value="ECO:0007669"/>
    <property type="project" value="TreeGrafter"/>
</dbReference>
<dbReference type="Proteomes" id="UP000327013">
    <property type="component" value="Chromosome 7"/>
</dbReference>
<dbReference type="PANTHER" id="PTHR37723:SF1">
    <property type="entry name" value="PROTEIN FAR-RED-ELONGATED HYPOCOTYL 1-LIKE"/>
    <property type="match status" value="1"/>
</dbReference>
<dbReference type="InterPro" id="IPR037766">
    <property type="entry name" value="FHY1"/>
</dbReference>
<proteinExistence type="predicted"/>
<accession>A0A5N6RKS5</accession>
<organism evidence="1 2">
    <name type="scientific">Carpinus fangiana</name>
    <dbReference type="NCBI Taxonomy" id="176857"/>
    <lineage>
        <taxon>Eukaryota</taxon>
        <taxon>Viridiplantae</taxon>
        <taxon>Streptophyta</taxon>
        <taxon>Embryophyta</taxon>
        <taxon>Tracheophyta</taxon>
        <taxon>Spermatophyta</taxon>
        <taxon>Magnoliopsida</taxon>
        <taxon>eudicotyledons</taxon>
        <taxon>Gunneridae</taxon>
        <taxon>Pentapetalae</taxon>
        <taxon>rosids</taxon>
        <taxon>fabids</taxon>
        <taxon>Fagales</taxon>
        <taxon>Betulaceae</taxon>
        <taxon>Carpinus</taxon>
    </lineage>
</organism>
<dbReference type="GO" id="GO:0005737">
    <property type="term" value="C:cytoplasm"/>
    <property type="evidence" value="ECO:0007669"/>
    <property type="project" value="TreeGrafter"/>
</dbReference>
<protein>
    <submittedName>
        <fullName evidence="1">Uncharacterized protein</fullName>
    </submittedName>
</protein>
<dbReference type="GO" id="GO:0009639">
    <property type="term" value="P:response to red or far red light"/>
    <property type="evidence" value="ECO:0007669"/>
    <property type="project" value="InterPro"/>
</dbReference>
<sequence>MDETNQNPSEIHSSHVNKGLRNNIADLNKKRKLQAGQLDLPIPKHKCWNRSFASEHVSVFEKNPELKSIFPHIITGKTEGATVGDESETESVKDSNSFAGDSDCVMSSYEANLPLQYAKTYLLDKPSTSSVNGDSSSSEHAHHSFGSCKDKLALLIGEHPPPHHDGFQAFQNLEEQLLEICKEVDYTCSDYGNDSIEQCTDKELEDIPFSGGVNPNMFVLSSGRWSINQDAQSSNIRKPTIDQEFEQYFSRLML</sequence>
<name>A0A5N6RKS5_9ROSI</name>
<dbReference type="EMBL" id="CM017327">
    <property type="protein sequence ID" value="KAE8099365.1"/>
    <property type="molecule type" value="Genomic_DNA"/>
</dbReference>
<gene>
    <name evidence="1" type="ORF">FH972_017354</name>
</gene>
<evidence type="ECO:0000313" key="2">
    <source>
        <dbReference type="Proteomes" id="UP000327013"/>
    </source>
</evidence>
<dbReference type="GO" id="GO:0051457">
    <property type="term" value="P:maintenance of protein location in nucleus"/>
    <property type="evidence" value="ECO:0007669"/>
    <property type="project" value="TreeGrafter"/>
</dbReference>
<keyword evidence="2" id="KW-1185">Reference proteome</keyword>